<organism evidence="1 2">
    <name type="scientific">Neophaeococcomyces mojaviensis</name>
    <dbReference type="NCBI Taxonomy" id="3383035"/>
    <lineage>
        <taxon>Eukaryota</taxon>
        <taxon>Fungi</taxon>
        <taxon>Dikarya</taxon>
        <taxon>Ascomycota</taxon>
        <taxon>Pezizomycotina</taxon>
        <taxon>Eurotiomycetes</taxon>
        <taxon>Chaetothyriomycetidae</taxon>
        <taxon>Chaetothyriales</taxon>
        <taxon>Chaetothyriales incertae sedis</taxon>
        <taxon>Neophaeococcomyces</taxon>
    </lineage>
</organism>
<evidence type="ECO:0000313" key="2">
    <source>
        <dbReference type="Proteomes" id="UP001172386"/>
    </source>
</evidence>
<proteinExistence type="predicted"/>
<accession>A0ACC3A9R9</accession>
<reference evidence="1" key="1">
    <citation type="submission" date="2022-10" db="EMBL/GenBank/DDBJ databases">
        <title>Culturing micro-colonial fungi from biological soil crusts in the Mojave desert and describing Neophaeococcomyces mojavensis, and introducing the new genera and species Taxawa tesnikishii.</title>
        <authorList>
            <person name="Kurbessoian T."/>
            <person name="Stajich J.E."/>
        </authorList>
    </citation>
    <scope>NUCLEOTIDE SEQUENCE</scope>
    <source>
        <strain evidence="1">JES_112</strain>
    </source>
</reference>
<protein>
    <submittedName>
        <fullName evidence="1">Uncharacterized protein</fullName>
    </submittedName>
</protein>
<comment type="caution">
    <text evidence="1">The sequence shown here is derived from an EMBL/GenBank/DDBJ whole genome shotgun (WGS) entry which is preliminary data.</text>
</comment>
<gene>
    <name evidence="1" type="ORF">H2198_004000</name>
</gene>
<dbReference type="Proteomes" id="UP001172386">
    <property type="component" value="Unassembled WGS sequence"/>
</dbReference>
<dbReference type="EMBL" id="JAPDRQ010000057">
    <property type="protein sequence ID" value="KAJ9657917.1"/>
    <property type="molecule type" value="Genomic_DNA"/>
</dbReference>
<name>A0ACC3A9R9_9EURO</name>
<keyword evidence="2" id="KW-1185">Reference proteome</keyword>
<sequence length="479" mass="51754">MAKPADPEGPTGKLCTWIEGVTLQDIPETLCTRAKYLILDGLACALVGAHLPWSEKAVDAILELESPGLASVFGWEKKISPLSAALLNSTFIQGFELDDWHSDAPLHSNSIILPALFAATEQISNLKSGHTVSGKDLLLGTIVGYEVGPRVGLALYGGHILTMGWHSGAVFGPSAAAASVSKLLKLPANSIEDALGIACTQACGLMSAQYESDVKRMQHGFAARNGLLAALLARKGYIGIKKVYERPYGGFLAQFGKGNGQTPEYRTDEIAKDLGMIWQTTGIRVKPYAAMAGTHCTIDCIKALQERNPEQLKDLGGINSIKIELSEAAYHHGGWEAQRPLTSTGAQMSNAFVAATQLVDGQVLAAQFRHDCLDRDGIWALVNKTTCEFNQDFPKLQTRVKIHFTGGKPTLQHTMECPRGVDPPLSNDQVLEKWRLLTRDVIEPARAAEIEDLILNLEKCSDVMAINTLMAGTTKNPIT</sequence>
<evidence type="ECO:0000313" key="1">
    <source>
        <dbReference type="EMBL" id="KAJ9657917.1"/>
    </source>
</evidence>